<dbReference type="InterPro" id="IPR006813">
    <property type="entry name" value="Glyco_trans_17"/>
</dbReference>
<comment type="caution">
    <text evidence="2">The sequence shown here is derived from an EMBL/GenBank/DDBJ whole genome shotgun (WGS) entry which is preliminary data.</text>
</comment>
<name>A0AAD4H6W7_9FUNG</name>
<sequence length="462" mass="53702">MGIMANDEQQKNSINLKSIDINNANTAIPTTNSDTNNKNETKQQQPEGERVWPRTRVIDIIAINNELDLLDIRLHELDSVVDLFIILESRTTFSENAKPLYYQQDIIPPLSTPPRFSSFAHKIRHGIIPPMPESERYRISHGKFLEWPGWEQEIYQRNIGLKVALELARPREGDWIMVSDLDEVPRKSVLRALHYTESVDPNDRTYFTGSNPEDTGVLPWGHDVYRLDCQFFQLSYEHRLEIGTIGPIIFRYREFRSPVLAHLRSTLRSPPPVVDVPTTTKSPSRGSARLQQQFAQYAKITENALPFPYKDYHTRWLTPHNNNRSLAELEFYERAMLRNWQDGGFRIRYAKETPGLVLLNNTCWHCSYCQANISQIVEKLASSSHREYYTKESSQRGWILDRARRGLDLRGLDQLVYVPNNTDVPEYVNQNRERFWYMLEIRGTPNAGFLDVDPDNPLGEAR</sequence>
<feature type="compositionally biased region" description="Basic and acidic residues" evidence="1">
    <location>
        <begin position="37"/>
        <end position="50"/>
    </location>
</feature>
<gene>
    <name evidence="2" type="ORF">BGZ95_009124</name>
</gene>
<dbReference type="Pfam" id="PF04724">
    <property type="entry name" value="Glyco_transf_17"/>
    <property type="match status" value="1"/>
</dbReference>
<evidence type="ECO:0008006" key="4">
    <source>
        <dbReference type="Google" id="ProtNLM"/>
    </source>
</evidence>
<dbReference type="GO" id="GO:0016020">
    <property type="term" value="C:membrane"/>
    <property type="evidence" value="ECO:0007669"/>
    <property type="project" value="InterPro"/>
</dbReference>
<dbReference type="Proteomes" id="UP001194580">
    <property type="component" value="Unassembled WGS sequence"/>
</dbReference>
<dbReference type="AlphaFoldDB" id="A0AAD4H6W7"/>
<organism evidence="2 3">
    <name type="scientific">Linnemannia exigua</name>
    <dbReference type="NCBI Taxonomy" id="604196"/>
    <lineage>
        <taxon>Eukaryota</taxon>
        <taxon>Fungi</taxon>
        <taxon>Fungi incertae sedis</taxon>
        <taxon>Mucoromycota</taxon>
        <taxon>Mortierellomycotina</taxon>
        <taxon>Mortierellomycetes</taxon>
        <taxon>Mortierellales</taxon>
        <taxon>Mortierellaceae</taxon>
        <taxon>Linnemannia</taxon>
    </lineage>
</organism>
<keyword evidence="3" id="KW-1185">Reference proteome</keyword>
<evidence type="ECO:0000313" key="2">
    <source>
        <dbReference type="EMBL" id="KAG0275160.1"/>
    </source>
</evidence>
<evidence type="ECO:0000256" key="1">
    <source>
        <dbReference type="SAM" id="MobiDB-lite"/>
    </source>
</evidence>
<proteinExistence type="predicted"/>
<dbReference type="GO" id="GO:0006044">
    <property type="term" value="P:N-acetylglucosamine metabolic process"/>
    <property type="evidence" value="ECO:0007669"/>
    <property type="project" value="TreeGrafter"/>
</dbReference>
<reference evidence="2" key="1">
    <citation type="journal article" date="2020" name="Fungal Divers.">
        <title>Resolving the Mortierellaceae phylogeny through synthesis of multi-gene phylogenetics and phylogenomics.</title>
        <authorList>
            <person name="Vandepol N."/>
            <person name="Liber J."/>
            <person name="Desiro A."/>
            <person name="Na H."/>
            <person name="Kennedy M."/>
            <person name="Barry K."/>
            <person name="Grigoriev I.V."/>
            <person name="Miller A.N."/>
            <person name="O'Donnell K."/>
            <person name="Stajich J.E."/>
            <person name="Bonito G."/>
        </authorList>
    </citation>
    <scope>NUCLEOTIDE SEQUENCE</scope>
    <source>
        <strain evidence="2">NRRL 28262</strain>
    </source>
</reference>
<dbReference type="GO" id="GO:0003830">
    <property type="term" value="F:beta-1,4-mannosylglycoprotein 4-beta-N-acetylglucosaminyltransferase activity"/>
    <property type="evidence" value="ECO:0007669"/>
    <property type="project" value="InterPro"/>
</dbReference>
<dbReference type="PANTHER" id="PTHR12224:SF0">
    <property type="entry name" value="BETA-1,4-MANNOSYL-GLYCOPROTEIN 4-BETA-N-ACETYLGLUCOSAMINYLTRANSFERASE"/>
    <property type="match status" value="1"/>
</dbReference>
<accession>A0AAD4H6W7</accession>
<dbReference type="PANTHER" id="PTHR12224">
    <property type="entry name" value="BETA-1,4-MANNOSYL-GLYCOPROTEIN BETA-1,4-N-ACETYLGLUCOSAMINYL-TRANSFERASE"/>
    <property type="match status" value="1"/>
</dbReference>
<evidence type="ECO:0000313" key="3">
    <source>
        <dbReference type="Proteomes" id="UP001194580"/>
    </source>
</evidence>
<dbReference type="EMBL" id="JAAAIL010000514">
    <property type="protein sequence ID" value="KAG0275160.1"/>
    <property type="molecule type" value="Genomic_DNA"/>
</dbReference>
<feature type="region of interest" description="Disordered" evidence="1">
    <location>
        <begin position="25"/>
        <end position="50"/>
    </location>
</feature>
<protein>
    <recommendedName>
        <fullName evidence="4">Glycosyltransferase family 17 protein</fullName>
    </recommendedName>
</protein>